<evidence type="ECO:0008006" key="6">
    <source>
        <dbReference type="Google" id="ProtNLM"/>
    </source>
</evidence>
<comment type="caution">
    <text evidence="4">The sequence shown here is derived from an EMBL/GenBank/DDBJ whole genome shotgun (WGS) entry which is preliminary data.</text>
</comment>
<dbReference type="Proteomes" id="UP001165378">
    <property type="component" value="Unassembled WGS sequence"/>
</dbReference>
<dbReference type="AlphaFoldDB" id="A0AA41Q3E2"/>
<evidence type="ECO:0000256" key="1">
    <source>
        <dbReference type="ARBA" id="ARBA00022729"/>
    </source>
</evidence>
<accession>A0AA41Q3E2</accession>
<evidence type="ECO:0000313" key="5">
    <source>
        <dbReference type="Proteomes" id="UP001165378"/>
    </source>
</evidence>
<feature type="region of interest" description="Disordered" evidence="2">
    <location>
        <begin position="60"/>
        <end position="86"/>
    </location>
</feature>
<dbReference type="RefSeq" id="WP_235055465.1">
    <property type="nucleotide sequence ID" value="NZ_JAKFHA010000018.1"/>
</dbReference>
<gene>
    <name evidence="4" type="ORF">LZ495_26840</name>
</gene>
<protein>
    <recommendedName>
        <fullName evidence="6">Secreted protein</fullName>
    </recommendedName>
</protein>
<sequence>MPTATTVRRLVTAAAGVLLALHGGATAVPAAASTTYQQHYDLSEQEVVDCSFRNTATTATNASADSGTNVTSRTHGVCRPPTTAGH</sequence>
<dbReference type="PIRSF" id="PIRSF001875">
    <property type="entry name" value="Alpha-defensin"/>
    <property type="match status" value="1"/>
</dbReference>
<organism evidence="4 5">
    <name type="scientific">Yinghuangia soli</name>
    <dbReference type="NCBI Taxonomy" id="2908204"/>
    <lineage>
        <taxon>Bacteria</taxon>
        <taxon>Bacillati</taxon>
        <taxon>Actinomycetota</taxon>
        <taxon>Actinomycetes</taxon>
        <taxon>Kitasatosporales</taxon>
        <taxon>Streptomycetaceae</taxon>
        <taxon>Yinghuangia</taxon>
    </lineage>
</organism>
<proteinExistence type="predicted"/>
<reference evidence="4" key="1">
    <citation type="submission" date="2022-01" db="EMBL/GenBank/DDBJ databases">
        <title>Genome-Based Taxonomic Classification of the Phylum Actinobacteria.</title>
        <authorList>
            <person name="Gao Y."/>
        </authorList>
    </citation>
    <scope>NUCLEOTIDE SEQUENCE</scope>
    <source>
        <strain evidence="4">KLBMP 8922</strain>
    </source>
</reference>
<keyword evidence="5" id="KW-1185">Reference proteome</keyword>
<keyword evidence="1 3" id="KW-0732">Signal</keyword>
<dbReference type="EMBL" id="JAKFHA010000018">
    <property type="protein sequence ID" value="MCF2530809.1"/>
    <property type="molecule type" value="Genomic_DNA"/>
</dbReference>
<feature type="chain" id="PRO_5041270372" description="Secreted protein" evidence="3">
    <location>
        <begin position="28"/>
        <end position="86"/>
    </location>
</feature>
<name>A0AA41Q3E2_9ACTN</name>
<feature type="compositionally biased region" description="Polar residues" evidence="2">
    <location>
        <begin position="65"/>
        <end position="74"/>
    </location>
</feature>
<evidence type="ECO:0000256" key="2">
    <source>
        <dbReference type="SAM" id="MobiDB-lite"/>
    </source>
</evidence>
<evidence type="ECO:0000313" key="4">
    <source>
        <dbReference type="EMBL" id="MCF2530809.1"/>
    </source>
</evidence>
<dbReference type="InterPro" id="IPR016327">
    <property type="entry name" value="Alpha-defensin"/>
</dbReference>
<dbReference type="GO" id="GO:0005615">
    <property type="term" value="C:extracellular space"/>
    <property type="evidence" value="ECO:0007669"/>
    <property type="project" value="InterPro"/>
</dbReference>
<feature type="signal peptide" evidence="3">
    <location>
        <begin position="1"/>
        <end position="27"/>
    </location>
</feature>
<evidence type="ECO:0000256" key="3">
    <source>
        <dbReference type="SAM" id="SignalP"/>
    </source>
</evidence>
<dbReference type="GO" id="GO:0006952">
    <property type="term" value="P:defense response"/>
    <property type="evidence" value="ECO:0007669"/>
    <property type="project" value="InterPro"/>
</dbReference>